<dbReference type="GeneID" id="49388517"/>
<organism evidence="1 2">
    <name type="scientific">Streptomyces lavendulae subsp. lavendulae</name>
    <dbReference type="NCBI Taxonomy" id="58340"/>
    <lineage>
        <taxon>Bacteria</taxon>
        <taxon>Bacillati</taxon>
        <taxon>Actinomycetota</taxon>
        <taxon>Actinomycetes</taxon>
        <taxon>Kitasatosporales</taxon>
        <taxon>Streptomycetaceae</taxon>
        <taxon>Streptomyces</taxon>
    </lineage>
</organism>
<sequence>MTIHRPGRPEDLPEASLLWARWAALAAVTWDAEEEKETFRRGYWLGDSAGADGCALHYDDSSCSRWVLVRADGGRAVLFGQDDSSKVGRYEPAIDLLAGAPGWVRREVRDDLLHQGRIECVYWFEDGSWHRAPYPDDLSDDGLDCGMSHLSSSDHAVEAICALFEFDYEYEGAVEACELFVEHAERGTATPEVVRAFADELVRVHAEYELSPPWIPIARSEADIAAMTALVRRR</sequence>
<protein>
    <submittedName>
        <fullName evidence="1">Uncharacterized protein</fullName>
    </submittedName>
</protein>
<gene>
    <name evidence="1" type="ORF">SLAV_37850</name>
</gene>
<accession>A0A2K8PRI5</accession>
<dbReference type="Proteomes" id="UP000231791">
    <property type="component" value="Chromosome"/>
</dbReference>
<dbReference type="EMBL" id="CP024985">
    <property type="protein sequence ID" value="ATZ29334.1"/>
    <property type="molecule type" value="Genomic_DNA"/>
</dbReference>
<dbReference type="OrthoDB" id="4507101at2"/>
<evidence type="ECO:0000313" key="2">
    <source>
        <dbReference type="Proteomes" id="UP000231791"/>
    </source>
</evidence>
<dbReference type="KEGG" id="slx:SLAV_37850"/>
<reference evidence="1 2" key="1">
    <citation type="submission" date="2017-11" db="EMBL/GenBank/DDBJ databases">
        <title>Complete genome sequence of Streptomyces lavendulae subsp. lavendulae CCM 3239 (formerly 'Streptomyces aureofaciens CCM 3239'), the producer of the angucycline-type antibiotic auricin.</title>
        <authorList>
            <person name="Busche T."/>
            <person name="Novakova R."/>
            <person name="Al'Dilaimi A."/>
            <person name="Homerova D."/>
            <person name="Feckova L."/>
            <person name="Rezuchova B."/>
            <person name="Mingyar E."/>
            <person name="Csolleiova D."/>
            <person name="Bekeova C."/>
            <person name="Winkler A."/>
            <person name="Sevcikova B."/>
            <person name="Kalinowski J."/>
            <person name="Kormanec J."/>
            <person name="Ruckert C."/>
        </authorList>
    </citation>
    <scope>NUCLEOTIDE SEQUENCE [LARGE SCALE GENOMIC DNA]</scope>
    <source>
        <strain evidence="1 2">CCM 3239</strain>
    </source>
</reference>
<dbReference type="AlphaFoldDB" id="A0A2K8PRI5"/>
<dbReference type="RefSeq" id="WP_158740885.1">
    <property type="nucleotide sequence ID" value="NZ_CP024985.1"/>
</dbReference>
<proteinExistence type="predicted"/>
<name>A0A2K8PRI5_STRLA</name>
<keyword evidence="2" id="KW-1185">Reference proteome</keyword>
<evidence type="ECO:0000313" key="1">
    <source>
        <dbReference type="EMBL" id="ATZ29334.1"/>
    </source>
</evidence>